<dbReference type="InterPro" id="IPR057206">
    <property type="entry name" value="DUF7884"/>
</dbReference>
<dbReference type="PANTHER" id="PTHR43667">
    <property type="entry name" value="CYCLOPROPANE-FATTY-ACYL-PHOSPHOLIPID SYNTHASE"/>
    <property type="match status" value="1"/>
</dbReference>
<comment type="similarity">
    <text evidence="1">Belongs to the CFA/CMAS family.</text>
</comment>
<evidence type="ECO:0000313" key="8">
    <source>
        <dbReference type="EMBL" id="ROO28587.1"/>
    </source>
</evidence>
<reference evidence="8 9" key="1">
    <citation type="submission" date="2013-10" db="EMBL/GenBank/DDBJ databases">
        <title>Salinisphaera halophila YIM 95161 Genome Sequencing.</title>
        <authorList>
            <person name="Lai Q."/>
            <person name="Li C."/>
            <person name="Shao Z."/>
        </authorList>
    </citation>
    <scope>NUCLEOTIDE SEQUENCE [LARGE SCALE GENOMIC DNA]</scope>
    <source>
        <strain evidence="8 9">YIM 95161</strain>
    </source>
</reference>
<keyword evidence="4" id="KW-0949">S-adenosyl-L-methionine</keyword>
<dbReference type="PIRSF" id="PIRSF003085">
    <property type="entry name" value="CMAS"/>
    <property type="match status" value="1"/>
</dbReference>
<organism evidence="8 9">
    <name type="scientific">Salinisphaera orenii YIM 95161</name>
    <dbReference type="NCBI Taxonomy" id="1051139"/>
    <lineage>
        <taxon>Bacteria</taxon>
        <taxon>Pseudomonadati</taxon>
        <taxon>Pseudomonadota</taxon>
        <taxon>Gammaproteobacteria</taxon>
        <taxon>Salinisphaerales</taxon>
        <taxon>Salinisphaeraceae</taxon>
        <taxon>Salinisphaera</taxon>
    </lineage>
</organism>
<dbReference type="Gene3D" id="3.40.50.150">
    <property type="entry name" value="Vaccinia Virus protein VP39"/>
    <property type="match status" value="1"/>
</dbReference>
<dbReference type="CDD" id="cd02440">
    <property type="entry name" value="AdoMet_MTases"/>
    <property type="match status" value="1"/>
</dbReference>
<keyword evidence="3" id="KW-0808">Transferase</keyword>
<dbReference type="SUPFAM" id="SSF53335">
    <property type="entry name" value="S-adenosyl-L-methionine-dependent methyltransferases"/>
    <property type="match status" value="1"/>
</dbReference>
<dbReference type="EMBL" id="AYKF01000086">
    <property type="protein sequence ID" value="ROO28587.1"/>
    <property type="molecule type" value="Genomic_DNA"/>
</dbReference>
<evidence type="ECO:0000259" key="7">
    <source>
        <dbReference type="Pfam" id="PF25371"/>
    </source>
</evidence>
<comment type="caution">
    <text evidence="8">The sequence shown here is derived from an EMBL/GenBank/DDBJ whole genome shotgun (WGS) entry which is preliminary data.</text>
</comment>
<dbReference type="PANTHER" id="PTHR43667:SF1">
    <property type="entry name" value="CYCLOPROPANE-FATTY-ACYL-PHOSPHOLIPID SYNTHASE"/>
    <property type="match status" value="1"/>
</dbReference>
<evidence type="ECO:0000256" key="4">
    <source>
        <dbReference type="ARBA" id="ARBA00022691"/>
    </source>
</evidence>
<dbReference type="Pfam" id="PF25371">
    <property type="entry name" value="DUF7884"/>
    <property type="match status" value="1"/>
</dbReference>
<dbReference type="Proteomes" id="UP000285123">
    <property type="component" value="Unassembled WGS sequence"/>
</dbReference>
<dbReference type="AlphaFoldDB" id="A0A423PSL3"/>
<evidence type="ECO:0000256" key="1">
    <source>
        <dbReference type="ARBA" id="ARBA00010815"/>
    </source>
</evidence>
<dbReference type="Pfam" id="PF02353">
    <property type="entry name" value="CMAS"/>
    <property type="match status" value="1"/>
</dbReference>
<dbReference type="InterPro" id="IPR029063">
    <property type="entry name" value="SAM-dependent_MTases_sf"/>
</dbReference>
<dbReference type="GO" id="GO:0008168">
    <property type="term" value="F:methyltransferase activity"/>
    <property type="evidence" value="ECO:0007669"/>
    <property type="project" value="UniProtKB-KW"/>
</dbReference>
<evidence type="ECO:0000313" key="9">
    <source>
        <dbReference type="Proteomes" id="UP000285123"/>
    </source>
</evidence>
<feature type="active site" evidence="6">
    <location>
        <position position="359"/>
    </location>
</feature>
<evidence type="ECO:0000256" key="2">
    <source>
        <dbReference type="ARBA" id="ARBA00022603"/>
    </source>
</evidence>
<keyword evidence="2" id="KW-0489">Methyltransferase</keyword>
<dbReference type="GO" id="GO:0008610">
    <property type="term" value="P:lipid biosynthetic process"/>
    <property type="evidence" value="ECO:0007669"/>
    <property type="project" value="InterPro"/>
</dbReference>
<feature type="domain" description="DUF7884" evidence="7">
    <location>
        <begin position="13"/>
        <end position="85"/>
    </location>
</feature>
<keyword evidence="5" id="KW-0443">Lipid metabolism</keyword>
<evidence type="ECO:0000256" key="3">
    <source>
        <dbReference type="ARBA" id="ARBA00022679"/>
    </source>
</evidence>
<dbReference type="InterPro" id="IPR003333">
    <property type="entry name" value="CMAS"/>
</dbReference>
<dbReference type="OrthoDB" id="9782855at2"/>
<proteinExistence type="inferred from homology"/>
<evidence type="ECO:0000256" key="5">
    <source>
        <dbReference type="ARBA" id="ARBA00023098"/>
    </source>
</evidence>
<dbReference type="RefSeq" id="WP_123591289.1">
    <property type="nucleotide sequence ID" value="NZ_AYKF01000086.1"/>
</dbReference>
<dbReference type="GO" id="GO:0032259">
    <property type="term" value="P:methylation"/>
    <property type="evidence" value="ECO:0007669"/>
    <property type="project" value="UniProtKB-KW"/>
</dbReference>
<name>A0A423PSL3_9GAMM</name>
<sequence length="415" mass="47486">MKTRFFDRLIDEGTLVIHYPDGRTQLIGQGAPKAHIHLRERRVLTRLLSDPEMAFGEAYMDGDWWPGEGGLMALFELYFANARNFGGSRILDIARHALRGIREANSRLRSRRNVQHHYDIDNGLFERFLDSDMQYSCAYFETPDASLEEAQQAKCRHIARKLYLKPGDRVLDIGCGWGGMALYLARHHGVDVTGLTLSDNQYRYACERAEAEGLSQRVRFLQQDYREHEGSYDAIVSVGMFEHVGRPQFQTFFDTVNALLAPGGRSLVHSIGRSGPPVEDTKGWIEKYIFPGGYVPSLSEVAPCIEETGMCLSDLEVLRLHYARTLAAWNERFQRHRGEFRERLGERFCRMWEFYLLGCQAIFRWGDLVVFQMQLAKRNDIVPVTRDYQYGPDPVAAAEASDPAARWSADLDRTG</sequence>
<gene>
    <name evidence="8" type="ORF">SAHL_10095</name>
</gene>
<evidence type="ECO:0000256" key="6">
    <source>
        <dbReference type="PIRSR" id="PIRSR003085-1"/>
    </source>
</evidence>
<protein>
    <submittedName>
        <fullName evidence="8">Cyclopropane-fatty-acyl-phospholipid synthase</fullName>
    </submittedName>
</protein>
<accession>A0A423PSL3</accession>
<dbReference type="InterPro" id="IPR050723">
    <property type="entry name" value="CFA/CMAS"/>
</dbReference>